<evidence type="ECO:0000313" key="3">
    <source>
        <dbReference type="Proteomes" id="UP000016932"/>
    </source>
</evidence>
<feature type="region of interest" description="Disordered" evidence="1">
    <location>
        <begin position="478"/>
        <end position="551"/>
    </location>
</feature>
<keyword evidence="3" id="KW-1185">Reference proteome</keyword>
<dbReference type="GeneID" id="19335893"/>
<feature type="compositionally biased region" description="Basic and acidic residues" evidence="1">
    <location>
        <begin position="511"/>
        <end position="531"/>
    </location>
</feature>
<dbReference type="HOGENOM" id="CLU_471824_0_0_1"/>
<dbReference type="Proteomes" id="UP000016932">
    <property type="component" value="Unassembled WGS sequence"/>
</dbReference>
<evidence type="ECO:0000313" key="2">
    <source>
        <dbReference type="EMBL" id="EME77132.1"/>
    </source>
</evidence>
<feature type="compositionally biased region" description="Polar residues" evidence="1">
    <location>
        <begin position="225"/>
        <end position="238"/>
    </location>
</feature>
<protein>
    <submittedName>
        <fullName evidence="2">Uncharacterized protein</fullName>
    </submittedName>
</protein>
<dbReference type="AlphaFoldDB" id="M3AHZ9"/>
<accession>M3AHZ9</accession>
<feature type="region of interest" description="Disordered" evidence="1">
    <location>
        <begin position="323"/>
        <end position="425"/>
    </location>
</feature>
<proteinExistence type="predicted"/>
<reference evidence="2 3" key="1">
    <citation type="journal article" date="2012" name="PLoS Pathog.">
        <title>Diverse lifestyles and strategies of plant pathogenesis encoded in the genomes of eighteen Dothideomycetes fungi.</title>
        <authorList>
            <person name="Ohm R.A."/>
            <person name="Feau N."/>
            <person name="Henrissat B."/>
            <person name="Schoch C.L."/>
            <person name="Horwitz B.A."/>
            <person name="Barry K.W."/>
            <person name="Condon B.J."/>
            <person name="Copeland A.C."/>
            <person name="Dhillon B."/>
            <person name="Glaser F."/>
            <person name="Hesse C.N."/>
            <person name="Kosti I."/>
            <person name="LaButti K."/>
            <person name="Lindquist E.A."/>
            <person name="Lucas S."/>
            <person name="Salamov A.A."/>
            <person name="Bradshaw R.E."/>
            <person name="Ciuffetti L."/>
            <person name="Hamelin R.C."/>
            <person name="Kema G.H.J."/>
            <person name="Lawrence C."/>
            <person name="Scott J.A."/>
            <person name="Spatafora J.W."/>
            <person name="Turgeon B.G."/>
            <person name="de Wit P.J.G.M."/>
            <person name="Zhong S."/>
            <person name="Goodwin S.B."/>
            <person name="Grigoriev I.V."/>
        </authorList>
    </citation>
    <scope>NUCLEOTIDE SEQUENCE [LARGE SCALE GENOMIC DNA]</scope>
    <source>
        <strain evidence="2 3">CIRAD86</strain>
    </source>
</reference>
<dbReference type="RefSeq" id="XP_007932267.1">
    <property type="nucleotide sequence ID" value="XM_007934076.1"/>
</dbReference>
<name>M3AHZ9_PSEFD</name>
<organism evidence="2 3">
    <name type="scientific">Pseudocercospora fijiensis (strain CIRAD86)</name>
    <name type="common">Black leaf streak disease fungus</name>
    <name type="synonym">Mycosphaerella fijiensis</name>
    <dbReference type="NCBI Taxonomy" id="383855"/>
    <lineage>
        <taxon>Eukaryota</taxon>
        <taxon>Fungi</taxon>
        <taxon>Dikarya</taxon>
        <taxon>Ascomycota</taxon>
        <taxon>Pezizomycotina</taxon>
        <taxon>Dothideomycetes</taxon>
        <taxon>Dothideomycetidae</taxon>
        <taxon>Mycosphaerellales</taxon>
        <taxon>Mycosphaerellaceae</taxon>
        <taxon>Pseudocercospora</taxon>
    </lineage>
</organism>
<feature type="region of interest" description="Disordered" evidence="1">
    <location>
        <begin position="225"/>
        <end position="247"/>
    </location>
</feature>
<dbReference type="KEGG" id="pfj:MYCFIDRAFT_200753"/>
<gene>
    <name evidence="2" type="ORF">MYCFIDRAFT_200753</name>
</gene>
<feature type="compositionally biased region" description="Polar residues" evidence="1">
    <location>
        <begin position="388"/>
        <end position="401"/>
    </location>
</feature>
<sequence>MSTHEPDFNSWDIDKAISWCSEAGWEPTSKPEVGAKRFESLSEEDLVNNARIQWTAEGIKKVRAFCAKHQVSTRNRPSPEQLLSLVDQICVLEDVTAFMNAAKKVLSCIDRYVSNKCPALDEEQQDDGEWKCVWYRFSEAWFQPGWDGDIKPPTAGDPWAERPVIDHRHTMGETRLINAAVEARTSRLRAVLASKMATAKSASENEESTVKAPVQITIQVPESAKASSAITNKESSPSAAGEAQTAVPAEKTMEIAAASTQYEIEEVLATYTGQDNQSFMTVKLKGLPVPVAVPVVGAATAPGTAQIGKNIKSKGANVLSKSGAAKQVSFDPKAAVSPETPSPKTCSFSRREPDAPKRPQAMNVEHDKSFIAQDKDAGGSETSERSDASNNDADETGTQATERNDVSYDQAGDSDGYQDSDASSTASLAAAYDGFVKNVVAAIQDGTDGKEENQQEFAMPEPLASKAKKTLTSAVSSYKKPAAPSFTKQPATSGPEAFSSSKKNTAPAPKKNTEPAPKEMDKPKPAPENSRHCSRRACRHQLPPCSPSARPRPLTTILKHFFDTTLFAYTPSLICRPG</sequence>
<dbReference type="EMBL" id="KB446568">
    <property type="protein sequence ID" value="EME77132.1"/>
    <property type="molecule type" value="Genomic_DNA"/>
</dbReference>
<evidence type="ECO:0000256" key="1">
    <source>
        <dbReference type="SAM" id="MobiDB-lite"/>
    </source>
</evidence>
<feature type="compositionally biased region" description="Polar residues" evidence="1">
    <location>
        <begin position="486"/>
        <end position="504"/>
    </location>
</feature>
<feature type="compositionally biased region" description="Basic and acidic residues" evidence="1">
    <location>
        <begin position="364"/>
        <end position="387"/>
    </location>
</feature>
<dbReference type="VEuPathDB" id="FungiDB:MYCFIDRAFT_200753"/>
<dbReference type="STRING" id="383855.M3AHZ9"/>
<dbReference type="OrthoDB" id="3647745at2759"/>